<dbReference type="RefSeq" id="WP_151758795.1">
    <property type="nucleotide sequence ID" value="NZ_BKZW01000003.1"/>
</dbReference>
<protein>
    <submittedName>
        <fullName evidence="1">Uncharacterized protein</fullName>
    </submittedName>
</protein>
<keyword evidence="2" id="KW-1185">Reference proteome</keyword>
<dbReference type="Pfam" id="PF19562">
    <property type="entry name" value="DUF6084"/>
    <property type="match status" value="1"/>
</dbReference>
<proteinExistence type="predicted"/>
<sequence>MPDLNFEVTGAEIIPFAATPTLGFTVNITNAVPAQLISNVSLSCQLQIVAPQRRYNREEQLGLQDVFGTPERWGQTLRNFLWQHVSVVVPAFTDSITFTLPVSCTYDFEVLSTRYLATLQDGMVPLLFLFSGTIFYQDEEDNLQVSRVSWSKEAIYRLPISLWQLMIEQYYPHTNWIRLQRDVFDQLYTYKVQQGLPTWEEAINKLLATAHQEVKP</sequence>
<dbReference type="Proteomes" id="UP000326912">
    <property type="component" value="Unassembled WGS sequence"/>
</dbReference>
<evidence type="ECO:0000313" key="2">
    <source>
        <dbReference type="Proteomes" id="UP000326912"/>
    </source>
</evidence>
<dbReference type="InterPro" id="IPR045730">
    <property type="entry name" value="DUF6084"/>
</dbReference>
<comment type="caution">
    <text evidence="1">The sequence shown here is derived from an EMBL/GenBank/DDBJ whole genome shotgun (WGS) entry which is preliminary data.</text>
</comment>
<gene>
    <name evidence="1" type="ORF">KDW_52760</name>
</gene>
<reference evidence="1 2" key="1">
    <citation type="submission" date="2019-10" db="EMBL/GenBank/DDBJ databases">
        <title>Dictyobacter vulcani sp. nov., within the class Ktedonobacteria, isolated from soil of volcanic Mt. Zao.</title>
        <authorList>
            <person name="Zheng Y."/>
            <person name="Wang C.M."/>
            <person name="Sakai Y."/>
            <person name="Abe K."/>
            <person name="Yokota A."/>
            <person name="Yabe S."/>
        </authorList>
    </citation>
    <scope>NUCLEOTIDE SEQUENCE [LARGE SCALE GENOMIC DNA]</scope>
    <source>
        <strain evidence="1 2">W12</strain>
    </source>
</reference>
<name>A0A5J4KP13_9CHLR</name>
<evidence type="ECO:0000313" key="1">
    <source>
        <dbReference type="EMBL" id="GER91114.1"/>
    </source>
</evidence>
<dbReference type="EMBL" id="BKZW01000003">
    <property type="protein sequence ID" value="GER91114.1"/>
    <property type="molecule type" value="Genomic_DNA"/>
</dbReference>
<dbReference type="AlphaFoldDB" id="A0A5J4KP13"/>
<accession>A0A5J4KP13</accession>
<organism evidence="1 2">
    <name type="scientific">Dictyobacter vulcani</name>
    <dbReference type="NCBI Taxonomy" id="2607529"/>
    <lineage>
        <taxon>Bacteria</taxon>
        <taxon>Bacillati</taxon>
        <taxon>Chloroflexota</taxon>
        <taxon>Ktedonobacteria</taxon>
        <taxon>Ktedonobacterales</taxon>
        <taxon>Dictyobacteraceae</taxon>
        <taxon>Dictyobacter</taxon>
    </lineage>
</organism>